<dbReference type="RefSeq" id="WP_057707739.1">
    <property type="nucleotide sequence ID" value="NZ_JQCL01000103.1"/>
</dbReference>
<keyword evidence="11" id="KW-1003">Cell membrane</keyword>
<keyword evidence="3 11" id="KW-0813">Transport</keyword>
<keyword evidence="10 11" id="KW-0066">ATP synthesis</keyword>
<keyword evidence="9 11" id="KW-0472">Membrane</keyword>
<dbReference type="GO" id="GO:0046933">
    <property type="term" value="F:proton-transporting ATP synthase activity, rotational mechanism"/>
    <property type="evidence" value="ECO:0007669"/>
    <property type="project" value="UniProtKB-UniRule"/>
</dbReference>
<evidence type="ECO:0000256" key="3">
    <source>
        <dbReference type="ARBA" id="ARBA00022448"/>
    </source>
</evidence>
<dbReference type="OrthoDB" id="9789241at2"/>
<dbReference type="HAMAP" id="MF_01393">
    <property type="entry name" value="ATP_synth_a_bact"/>
    <property type="match status" value="1"/>
</dbReference>
<comment type="caution">
    <text evidence="13">The sequence shown here is derived from an EMBL/GenBank/DDBJ whole genome shotgun (WGS) entry which is preliminary data.</text>
</comment>
<dbReference type="NCBIfam" id="TIGR01131">
    <property type="entry name" value="ATP_synt_6_or_A"/>
    <property type="match status" value="1"/>
</dbReference>
<evidence type="ECO:0000256" key="8">
    <source>
        <dbReference type="ARBA" id="ARBA00023065"/>
    </source>
</evidence>
<gene>
    <name evidence="11" type="primary">atpB</name>
    <name evidence="13" type="ORF">IV64_GL001438</name>
</gene>
<dbReference type="InterPro" id="IPR045082">
    <property type="entry name" value="ATP_syn_F0_a_bact/chloroplast"/>
</dbReference>
<keyword evidence="8 11" id="KW-0406">Ion transport</keyword>
<evidence type="ECO:0000313" key="14">
    <source>
        <dbReference type="Proteomes" id="UP000051783"/>
    </source>
</evidence>
<feature type="transmembrane region" description="Helical" evidence="11">
    <location>
        <begin position="114"/>
        <end position="132"/>
    </location>
</feature>
<proteinExistence type="inferred from homology"/>
<dbReference type="GO" id="GO:0045259">
    <property type="term" value="C:proton-transporting ATP synthase complex"/>
    <property type="evidence" value="ECO:0007669"/>
    <property type="project" value="UniProtKB-KW"/>
</dbReference>
<evidence type="ECO:0000256" key="6">
    <source>
        <dbReference type="ARBA" id="ARBA00022781"/>
    </source>
</evidence>
<evidence type="ECO:0000313" key="13">
    <source>
        <dbReference type="EMBL" id="KRO07516.1"/>
    </source>
</evidence>
<dbReference type="InterPro" id="IPR023011">
    <property type="entry name" value="ATP_synth_F0_asu_AS"/>
</dbReference>
<dbReference type="Gene3D" id="1.20.120.220">
    <property type="entry name" value="ATP synthase, F0 complex, subunit A"/>
    <property type="match status" value="1"/>
</dbReference>
<keyword evidence="14" id="KW-1185">Reference proteome</keyword>
<dbReference type="NCBIfam" id="NF004479">
    <property type="entry name" value="PRK05815.1-4"/>
    <property type="match status" value="1"/>
</dbReference>
<feature type="transmembrane region" description="Helical" evidence="11">
    <location>
        <begin position="180"/>
        <end position="199"/>
    </location>
</feature>
<evidence type="ECO:0000256" key="4">
    <source>
        <dbReference type="ARBA" id="ARBA00022547"/>
    </source>
</evidence>
<dbReference type="PROSITE" id="PS00449">
    <property type="entry name" value="ATPASE_A"/>
    <property type="match status" value="1"/>
</dbReference>
<dbReference type="GO" id="GO:0042777">
    <property type="term" value="P:proton motive force-driven plasma membrane ATP synthesis"/>
    <property type="evidence" value="ECO:0007669"/>
    <property type="project" value="TreeGrafter"/>
</dbReference>
<dbReference type="EMBL" id="JQCL01000103">
    <property type="protein sequence ID" value="KRO07516.1"/>
    <property type="molecule type" value="Genomic_DNA"/>
</dbReference>
<reference evidence="13 14" key="1">
    <citation type="journal article" date="2015" name="Genome Announc.">
        <title>Expanding the biotechnology potential of lactobacilli through comparative genomics of 213 strains and associated genera.</title>
        <authorList>
            <person name="Sun Z."/>
            <person name="Harris H.M."/>
            <person name="McCann A."/>
            <person name="Guo C."/>
            <person name="Argimon S."/>
            <person name="Zhang W."/>
            <person name="Yang X."/>
            <person name="Jeffery I.B."/>
            <person name="Cooney J.C."/>
            <person name="Kagawa T.F."/>
            <person name="Liu W."/>
            <person name="Song Y."/>
            <person name="Salvetti E."/>
            <person name="Wrobel A."/>
            <person name="Rasinkangas P."/>
            <person name="Parkhill J."/>
            <person name="Rea M.C."/>
            <person name="O'Sullivan O."/>
            <person name="Ritari J."/>
            <person name="Douillard F.P."/>
            <person name="Paul Ross R."/>
            <person name="Yang R."/>
            <person name="Briner A.E."/>
            <person name="Felis G.E."/>
            <person name="de Vos W.M."/>
            <person name="Barrangou R."/>
            <person name="Klaenhammer T.R."/>
            <person name="Caufield P.W."/>
            <person name="Cui Y."/>
            <person name="Zhang H."/>
            <person name="O'Toole P.W."/>
        </authorList>
    </citation>
    <scope>NUCLEOTIDE SEQUENCE [LARGE SCALE GENOMIC DNA]</scope>
    <source>
        <strain evidence="13 14">LMG 26013</strain>
    </source>
</reference>
<dbReference type="InterPro" id="IPR000568">
    <property type="entry name" value="ATP_synth_F0_asu"/>
</dbReference>
<feature type="transmembrane region" description="Helical" evidence="11">
    <location>
        <begin position="205"/>
        <end position="230"/>
    </location>
</feature>
<evidence type="ECO:0000256" key="11">
    <source>
        <dbReference type="HAMAP-Rule" id="MF_01393"/>
    </source>
</evidence>
<dbReference type="Pfam" id="PF00119">
    <property type="entry name" value="ATP-synt_A"/>
    <property type="match status" value="1"/>
</dbReference>
<protein>
    <recommendedName>
        <fullName evidence="11 12">ATP synthase subunit a</fullName>
    </recommendedName>
    <alternativeName>
        <fullName evidence="11">ATP synthase F0 sector subunit a</fullName>
    </alternativeName>
    <alternativeName>
        <fullName evidence="11">F-ATPase subunit 6</fullName>
    </alternativeName>
</protein>
<comment type="subcellular location">
    <subcellularLocation>
        <location evidence="11 12">Cell membrane</location>
        <topology evidence="11 12">Multi-pass membrane protein</topology>
    </subcellularLocation>
    <subcellularLocation>
        <location evidence="1">Membrane</location>
        <topology evidence="1">Multi-pass membrane protein</topology>
    </subcellularLocation>
</comment>
<dbReference type="PRINTS" id="PR00123">
    <property type="entry name" value="ATPASEA"/>
</dbReference>
<evidence type="ECO:0000256" key="2">
    <source>
        <dbReference type="ARBA" id="ARBA00006810"/>
    </source>
</evidence>
<dbReference type="PANTHER" id="PTHR42823">
    <property type="entry name" value="ATP SYNTHASE SUBUNIT A, CHLOROPLASTIC"/>
    <property type="match status" value="1"/>
</dbReference>
<dbReference type="CDD" id="cd00310">
    <property type="entry name" value="ATP-synt_Fo_a_6"/>
    <property type="match status" value="1"/>
</dbReference>
<dbReference type="PANTHER" id="PTHR42823:SF3">
    <property type="entry name" value="ATP SYNTHASE SUBUNIT A, CHLOROPLASTIC"/>
    <property type="match status" value="1"/>
</dbReference>
<keyword evidence="4 11" id="KW-0138">CF(0)</keyword>
<evidence type="ECO:0000256" key="5">
    <source>
        <dbReference type="ARBA" id="ARBA00022692"/>
    </source>
</evidence>
<comment type="function">
    <text evidence="11 12">Key component of the proton channel; it plays a direct role in the translocation of protons across the membrane.</text>
</comment>
<dbReference type="GO" id="GO:0005886">
    <property type="term" value="C:plasma membrane"/>
    <property type="evidence" value="ECO:0007669"/>
    <property type="project" value="UniProtKB-SubCell"/>
</dbReference>
<evidence type="ECO:0000256" key="12">
    <source>
        <dbReference type="RuleBase" id="RU000483"/>
    </source>
</evidence>
<comment type="similarity">
    <text evidence="2 11 12">Belongs to the ATPase A chain family.</text>
</comment>
<name>A0A0R2M4Y7_9LACO</name>
<evidence type="ECO:0000256" key="1">
    <source>
        <dbReference type="ARBA" id="ARBA00004141"/>
    </source>
</evidence>
<dbReference type="STRING" id="942150.IV64_GL001438"/>
<dbReference type="PATRIC" id="fig|942150.3.peg.1482"/>
<organism evidence="13 14">
    <name type="scientific">Lactiplantibacillus xiangfangensis</name>
    <dbReference type="NCBI Taxonomy" id="942150"/>
    <lineage>
        <taxon>Bacteria</taxon>
        <taxon>Bacillati</taxon>
        <taxon>Bacillota</taxon>
        <taxon>Bacilli</taxon>
        <taxon>Lactobacillales</taxon>
        <taxon>Lactobacillaceae</taxon>
        <taxon>Lactiplantibacillus</taxon>
    </lineage>
</organism>
<sequence>MDEAVPTVHFLGLTFNIANDISILLTCLIVFLFVFLLSRHITLKPKGGQNVLEWLIEFTNGIVKGSIKGNDAGHFGLYAFTLFLFIFVANQLGLFLHVQVGQYTYVKSPTADPIVTLTLSFMTVAIAHAAGVQKKGMKGYLKEYTSPFLVFLPINIFEQFTDFLTLGLRLFGNIFAGEMLLSKVATLATGSGSWFSYVYSFPIEFLWQGFSVFIGSVQAFVFVTLTSVYISQKVSSEE</sequence>
<keyword evidence="7 11" id="KW-1133">Transmembrane helix</keyword>
<feature type="transmembrane region" description="Helical" evidence="11">
    <location>
        <begin position="75"/>
        <end position="94"/>
    </location>
</feature>
<keyword evidence="5 11" id="KW-0812">Transmembrane</keyword>
<dbReference type="SUPFAM" id="SSF81336">
    <property type="entry name" value="F1F0 ATP synthase subunit A"/>
    <property type="match status" value="1"/>
</dbReference>
<evidence type="ECO:0000256" key="7">
    <source>
        <dbReference type="ARBA" id="ARBA00022989"/>
    </source>
</evidence>
<accession>A0A0R2M4Y7</accession>
<feature type="transmembrane region" description="Helical" evidence="11">
    <location>
        <begin position="17"/>
        <end position="37"/>
    </location>
</feature>
<keyword evidence="6 11" id="KW-0375">Hydrogen ion transport</keyword>
<dbReference type="Proteomes" id="UP000051783">
    <property type="component" value="Unassembled WGS sequence"/>
</dbReference>
<dbReference type="InterPro" id="IPR035908">
    <property type="entry name" value="F0_ATP_A_sf"/>
</dbReference>
<evidence type="ECO:0000256" key="10">
    <source>
        <dbReference type="ARBA" id="ARBA00023310"/>
    </source>
</evidence>
<evidence type="ECO:0000256" key="9">
    <source>
        <dbReference type="ARBA" id="ARBA00023136"/>
    </source>
</evidence>
<dbReference type="AlphaFoldDB" id="A0A0R2M4Y7"/>